<dbReference type="AlphaFoldDB" id="S8DWH9"/>
<keyword evidence="4" id="KW-1185">Reference proteome</keyword>
<gene>
    <name evidence="3" type="ORF">FOMPIDRAFT_61202</name>
</gene>
<sequence>MSSFPINLAQLVAFFMESVTWGIQIVTFTQCVWALFEAGKNEGGRRRVNMTLLTWAVALFVWGTLDISFAAYRNITAFVYYTGPGGSIEIFSQISDYVTVLRVRITSRSSRAALNKIHRCYVLYNQSLLVIAFPSLIWTAALASAAAEIYFNSTFNALTNLAGAAKLENFLDAFIALAVSFNIITTAMILYRVGQTQNASAKMLTEKHDDVPSSGHMRWSRLSQILVESAMVYTLAGIVLLVVNFVGSNAVYPMSDLTLQIAGIQYDVIIIRVCRGISAEQRHSASQYPSLDTEYDAHTGNVVSETRTTSLRDSKVGGTQDSNADEYVATQV</sequence>
<dbReference type="OrthoDB" id="3357408at2759"/>
<evidence type="ECO:0000256" key="1">
    <source>
        <dbReference type="SAM" id="MobiDB-lite"/>
    </source>
</evidence>
<accession>S8DWH9</accession>
<keyword evidence="2" id="KW-0812">Transmembrane</keyword>
<keyword evidence="2" id="KW-1133">Transmembrane helix</keyword>
<evidence type="ECO:0000256" key="2">
    <source>
        <dbReference type="SAM" id="Phobius"/>
    </source>
</evidence>
<feature type="transmembrane region" description="Helical" evidence="2">
    <location>
        <begin position="225"/>
        <end position="247"/>
    </location>
</feature>
<proteinExistence type="predicted"/>
<dbReference type="HOGENOM" id="CLU_044614_1_0_1"/>
<dbReference type="eggNOG" id="ENOG502SN52">
    <property type="taxonomic scope" value="Eukaryota"/>
</dbReference>
<feature type="transmembrane region" description="Helical" evidence="2">
    <location>
        <begin position="48"/>
        <end position="72"/>
    </location>
</feature>
<feature type="transmembrane region" description="Helical" evidence="2">
    <location>
        <begin position="170"/>
        <end position="193"/>
    </location>
</feature>
<feature type="transmembrane region" description="Helical" evidence="2">
    <location>
        <begin position="121"/>
        <end position="150"/>
    </location>
</feature>
<dbReference type="Proteomes" id="UP000015241">
    <property type="component" value="Unassembled WGS sequence"/>
</dbReference>
<protein>
    <submittedName>
        <fullName evidence="3">Uncharacterized protein</fullName>
    </submittedName>
</protein>
<dbReference type="EMBL" id="KE504181">
    <property type="protein sequence ID" value="EPS96972.1"/>
    <property type="molecule type" value="Genomic_DNA"/>
</dbReference>
<keyword evidence="2" id="KW-0472">Membrane</keyword>
<feature type="region of interest" description="Disordered" evidence="1">
    <location>
        <begin position="302"/>
        <end position="332"/>
    </location>
</feature>
<dbReference type="STRING" id="743788.S8DWH9"/>
<reference evidence="3 4" key="1">
    <citation type="journal article" date="2012" name="Science">
        <title>The Paleozoic origin of enzymatic lignin decomposition reconstructed from 31 fungal genomes.</title>
        <authorList>
            <person name="Floudas D."/>
            <person name="Binder M."/>
            <person name="Riley R."/>
            <person name="Barry K."/>
            <person name="Blanchette R.A."/>
            <person name="Henrissat B."/>
            <person name="Martinez A.T."/>
            <person name="Otillar R."/>
            <person name="Spatafora J.W."/>
            <person name="Yadav J.S."/>
            <person name="Aerts A."/>
            <person name="Benoit I."/>
            <person name="Boyd A."/>
            <person name="Carlson A."/>
            <person name="Copeland A."/>
            <person name="Coutinho P.M."/>
            <person name="de Vries R.P."/>
            <person name="Ferreira P."/>
            <person name="Findley K."/>
            <person name="Foster B."/>
            <person name="Gaskell J."/>
            <person name="Glotzer D."/>
            <person name="Gorecki P."/>
            <person name="Heitman J."/>
            <person name="Hesse C."/>
            <person name="Hori C."/>
            <person name="Igarashi K."/>
            <person name="Jurgens J.A."/>
            <person name="Kallen N."/>
            <person name="Kersten P."/>
            <person name="Kohler A."/>
            <person name="Kuees U."/>
            <person name="Kumar T.K.A."/>
            <person name="Kuo A."/>
            <person name="LaButti K."/>
            <person name="Larrondo L.F."/>
            <person name="Lindquist E."/>
            <person name="Ling A."/>
            <person name="Lombard V."/>
            <person name="Lucas S."/>
            <person name="Lundell T."/>
            <person name="Martin R."/>
            <person name="McLaughlin D.J."/>
            <person name="Morgenstern I."/>
            <person name="Morin E."/>
            <person name="Murat C."/>
            <person name="Nagy L.G."/>
            <person name="Nolan M."/>
            <person name="Ohm R.A."/>
            <person name="Patyshakuliyeva A."/>
            <person name="Rokas A."/>
            <person name="Ruiz-Duenas F.J."/>
            <person name="Sabat G."/>
            <person name="Salamov A."/>
            <person name="Samejima M."/>
            <person name="Schmutz J."/>
            <person name="Slot J.C."/>
            <person name="St John F."/>
            <person name="Stenlid J."/>
            <person name="Sun H."/>
            <person name="Sun S."/>
            <person name="Syed K."/>
            <person name="Tsang A."/>
            <person name="Wiebenga A."/>
            <person name="Young D."/>
            <person name="Pisabarro A."/>
            <person name="Eastwood D.C."/>
            <person name="Martin F."/>
            <person name="Cullen D."/>
            <person name="Grigoriev I.V."/>
            <person name="Hibbett D.S."/>
        </authorList>
    </citation>
    <scope>NUCLEOTIDE SEQUENCE</scope>
    <source>
        <strain evidence="4">FP-58527</strain>
    </source>
</reference>
<evidence type="ECO:0000313" key="4">
    <source>
        <dbReference type="Proteomes" id="UP000015241"/>
    </source>
</evidence>
<dbReference type="InParanoid" id="S8DWH9"/>
<feature type="transmembrane region" description="Helical" evidence="2">
    <location>
        <begin position="12"/>
        <end position="36"/>
    </location>
</feature>
<evidence type="ECO:0000313" key="3">
    <source>
        <dbReference type="EMBL" id="EPS96972.1"/>
    </source>
</evidence>
<organism evidence="3 4">
    <name type="scientific">Fomitopsis schrenkii</name>
    <name type="common">Brown rot fungus</name>
    <dbReference type="NCBI Taxonomy" id="2126942"/>
    <lineage>
        <taxon>Eukaryota</taxon>
        <taxon>Fungi</taxon>
        <taxon>Dikarya</taxon>
        <taxon>Basidiomycota</taxon>
        <taxon>Agaricomycotina</taxon>
        <taxon>Agaricomycetes</taxon>
        <taxon>Polyporales</taxon>
        <taxon>Fomitopsis</taxon>
    </lineage>
</organism>
<name>S8DWH9_FOMSC</name>